<protein>
    <submittedName>
        <fullName evidence="1">Uncharacterized protein</fullName>
    </submittedName>
</protein>
<reference evidence="1" key="1">
    <citation type="submission" date="2021-06" db="EMBL/GenBank/DDBJ databases">
        <authorList>
            <person name="Hodson N. C."/>
            <person name="Mongue J. A."/>
            <person name="Jaron S. K."/>
        </authorList>
    </citation>
    <scope>NUCLEOTIDE SEQUENCE</scope>
</reference>
<evidence type="ECO:0000313" key="2">
    <source>
        <dbReference type="Proteomes" id="UP000708208"/>
    </source>
</evidence>
<sequence length="224" mass="25060">MDLALVKTLPLKPGHRRLRQLIEFLERARIGQLDQISSLTATSFCGKYSCEYVSLAGDFKESRCLNVIASESSTALISMKPVIHTVNVIAATESTTVQPTTSSTANTVVKSTDILPSSTDGPDIATGTRARELIDSYPQTVDNYAKVIESLKQRFGRKELLLDIYVREFLGLVLHNATNPRDKMPLTKLYDQIESHIRFLDTLGVTSEKWKEKRGFAWPELVLE</sequence>
<gene>
    <name evidence="1" type="ORF">AFUS01_LOCUS27427</name>
</gene>
<keyword evidence="2" id="KW-1185">Reference proteome</keyword>
<dbReference type="OrthoDB" id="5967017at2759"/>
<accession>A0A8J2L6Z1</accession>
<organism evidence="1 2">
    <name type="scientific">Allacma fusca</name>
    <dbReference type="NCBI Taxonomy" id="39272"/>
    <lineage>
        <taxon>Eukaryota</taxon>
        <taxon>Metazoa</taxon>
        <taxon>Ecdysozoa</taxon>
        <taxon>Arthropoda</taxon>
        <taxon>Hexapoda</taxon>
        <taxon>Collembola</taxon>
        <taxon>Symphypleona</taxon>
        <taxon>Sminthuridae</taxon>
        <taxon>Allacma</taxon>
    </lineage>
</organism>
<dbReference type="Pfam" id="PF03564">
    <property type="entry name" value="DUF1759"/>
    <property type="match status" value="1"/>
</dbReference>
<name>A0A8J2L6Z1_9HEXA</name>
<comment type="caution">
    <text evidence="1">The sequence shown here is derived from an EMBL/GenBank/DDBJ whole genome shotgun (WGS) entry which is preliminary data.</text>
</comment>
<dbReference type="EMBL" id="CAJVCH010379596">
    <property type="protein sequence ID" value="CAG7816828.1"/>
    <property type="molecule type" value="Genomic_DNA"/>
</dbReference>
<evidence type="ECO:0000313" key="1">
    <source>
        <dbReference type="EMBL" id="CAG7816828.1"/>
    </source>
</evidence>
<dbReference type="AlphaFoldDB" id="A0A8J2L6Z1"/>
<dbReference type="Proteomes" id="UP000708208">
    <property type="component" value="Unassembled WGS sequence"/>
</dbReference>
<proteinExistence type="predicted"/>
<dbReference type="InterPro" id="IPR005312">
    <property type="entry name" value="DUF1759"/>
</dbReference>